<dbReference type="EMBL" id="FTMX01000003">
    <property type="protein sequence ID" value="SIR22890.1"/>
    <property type="molecule type" value="Genomic_DNA"/>
</dbReference>
<evidence type="ECO:0000313" key="3">
    <source>
        <dbReference type="Proteomes" id="UP000185829"/>
    </source>
</evidence>
<proteinExistence type="predicted"/>
<protein>
    <submittedName>
        <fullName evidence="2">N-methylhydantoinase B</fullName>
    </submittedName>
</protein>
<accession>A0A9X8WKF6</accession>
<dbReference type="GO" id="GO:0006749">
    <property type="term" value="P:glutathione metabolic process"/>
    <property type="evidence" value="ECO:0007669"/>
    <property type="project" value="TreeGrafter"/>
</dbReference>
<dbReference type="InterPro" id="IPR003692">
    <property type="entry name" value="Hydantoinase_B"/>
</dbReference>
<dbReference type="InterPro" id="IPR045079">
    <property type="entry name" value="Oxoprolinase-like"/>
</dbReference>
<dbReference type="Pfam" id="PF02538">
    <property type="entry name" value="Hydantoinase_B"/>
    <property type="match status" value="1"/>
</dbReference>
<dbReference type="GO" id="GO:0017168">
    <property type="term" value="F:5-oxoprolinase (ATP-hydrolyzing) activity"/>
    <property type="evidence" value="ECO:0007669"/>
    <property type="project" value="TreeGrafter"/>
</dbReference>
<dbReference type="PANTHER" id="PTHR11365">
    <property type="entry name" value="5-OXOPROLINASE RELATED"/>
    <property type="match status" value="1"/>
</dbReference>
<dbReference type="Proteomes" id="UP000185829">
    <property type="component" value="Unassembled WGS sequence"/>
</dbReference>
<gene>
    <name evidence="2" type="ORF">SAMN05878482_10367</name>
</gene>
<dbReference type="AlphaFoldDB" id="A0A9X8WKF6"/>
<sequence length="575" mass="62868">MMKTANPFALEVIKDSLLSIGEEMFIALARTSMSPMFYEVLDYACGLTDAKGNLISQGNGVTSFIGMLSPMVQHILDKYDDGNKLSEGDIIIINDPYVGGGSHLSDVGLVMPIYFEGELIAFSANKGHWTEVGGKDPGSFTNNSTEIYQEGLQMPGIKLFEAGKVNEGIIEMIATNVRLPQLSLGDMWAQVAALRTGEKRMKELCTKYGKSTVSSTMDNLIEQAEKYSLKELGELPKGTFEAQDFIEGDPSKGGPYPIKVKVTITDDEFICDFRGSHQQVMNPVNCSYYGLLSSVRVMFLAIIRPKFNVNEGLFKPLRIITDDHSIVSATRPSPVSMNFEARIGGAELIWKALAPLLPDRLTSGHLLSVCSFLLSGKKPETKEPFLIVEPTLGGWGAGESQDGQRGQFCMGNGETYNMPIEIAEARYGVRVENYGLRCDGEGAGQHIGGSGVIRSYKTLSDGQELTVSFGRHQFQPWGMNKGENGSSSYIKIHKENGEVIGPFGVTSRLKLDKGDTIQLVTATGGGYGDPAKRDEQAVLRDVKNGYITVEQAKEKFGVIVNDKYDSIIGYTEIRQ</sequence>
<dbReference type="PANTHER" id="PTHR11365:SF23">
    <property type="entry name" value="HYPOTHETICAL 5-OXOPROLINASE (EUROFUNG)-RELATED"/>
    <property type="match status" value="1"/>
</dbReference>
<name>A0A9X8WKF6_9BACI</name>
<reference evidence="2 3" key="1">
    <citation type="submission" date="2017-01" db="EMBL/GenBank/DDBJ databases">
        <authorList>
            <person name="Varghese N."/>
            <person name="Submissions S."/>
        </authorList>
    </citation>
    <scope>NUCLEOTIDE SEQUENCE [LARGE SCALE GENOMIC DNA]</scope>
    <source>
        <strain evidence="2 3">RUG2-6</strain>
    </source>
</reference>
<dbReference type="GO" id="GO:0005829">
    <property type="term" value="C:cytosol"/>
    <property type="evidence" value="ECO:0007669"/>
    <property type="project" value="TreeGrafter"/>
</dbReference>
<dbReference type="RefSeq" id="WP_397222100.1">
    <property type="nucleotide sequence ID" value="NZ_FTMX01000003.1"/>
</dbReference>
<evidence type="ECO:0000259" key="1">
    <source>
        <dbReference type="Pfam" id="PF02538"/>
    </source>
</evidence>
<organism evidence="2 3">
    <name type="scientific">Peribacillus simplex</name>
    <dbReference type="NCBI Taxonomy" id="1478"/>
    <lineage>
        <taxon>Bacteria</taxon>
        <taxon>Bacillati</taxon>
        <taxon>Bacillota</taxon>
        <taxon>Bacilli</taxon>
        <taxon>Bacillales</taxon>
        <taxon>Bacillaceae</taxon>
        <taxon>Peribacillus</taxon>
    </lineage>
</organism>
<evidence type="ECO:0000313" key="2">
    <source>
        <dbReference type="EMBL" id="SIR22890.1"/>
    </source>
</evidence>
<feature type="domain" description="Hydantoinase B/oxoprolinase" evidence="1">
    <location>
        <begin position="6"/>
        <end position="530"/>
    </location>
</feature>
<comment type="caution">
    <text evidence="2">The sequence shown here is derived from an EMBL/GenBank/DDBJ whole genome shotgun (WGS) entry which is preliminary data.</text>
</comment>